<protein>
    <submittedName>
        <fullName evidence="1">Uncharacterized protein</fullName>
    </submittedName>
</protein>
<name>A0A098S6S3_9BACT</name>
<sequence length="507" mass="59080">MQWAFVFFIFGFSLSSSYPKLLPITMHSTKLARTIGAFATDELKAVRKAILQKARHRDSPVVKLWDALVPHHPEFDDEQLDLKYLFKKAYRGEDYEPQKLRNLMTTLQQYIEQYLIDAELQAQPQTQHLLLIQALHKRRRTGAFEKALNDGLKKLESAPDGLLKLQARLALLHERYFFDNIQKNEQRTEDLHQLAQALNEMLAHQLLIYGIDRSVRRMTLPDDTTFLGLEEALSFASSDEAPELLEFFQQLWKLYTGGVNDALFLKLKAVFFVNYGSWEEFEVSLALKTLISYLAPLVAGNKEPYISQLFELFQFGYAQELIVVDNQLTATRFLNSVVTGLMVRKFDWVEQFIDSHAVYLLKDKAETLTLAQVYLLYYKGWHTNAPDLFDKALEIMRSTPHDGWFFKLRLRMLEVRIFCDTYGARGHSVSFVLDRISSFRRFIDRSGNGETAVGQRYKKCLGYCRQVIKMKSLPYVDPLRKRGLTDEIMAEQHLMLKDWLLYHLDKL</sequence>
<dbReference type="EMBL" id="JPOS01000038">
    <property type="protein sequence ID" value="KGE87318.1"/>
    <property type="molecule type" value="Genomic_DNA"/>
</dbReference>
<comment type="caution">
    <text evidence="1">The sequence shown here is derived from an EMBL/GenBank/DDBJ whole genome shotgun (WGS) entry which is preliminary data.</text>
</comment>
<reference evidence="1 2" key="1">
    <citation type="journal article" date="2014" name="Int. J. Syst. Evol. Microbiol.">
        <title>Phaeodactylibacter xiamenensis gen. nov., sp. nov., a member of the family Saprospiraceae isolated from the marine alga Phaeodactylum tricornutum.</title>
        <authorList>
            <person name="Chen Z.Jr."/>
            <person name="Lei X."/>
            <person name="Lai Q."/>
            <person name="Li Y."/>
            <person name="Zhang B."/>
            <person name="Zhang J."/>
            <person name="Zhang H."/>
            <person name="Yang L."/>
            <person name="Zheng W."/>
            <person name="Tian Y."/>
            <person name="Yu Z."/>
            <person name="Xu H.Jr."/>
            <person name="Zheng T."/>
        </authorList>
    </citation>
    <scope>NUCLEOTIDE SEQUENCE [LARGE SCALE GENOMIC DNA]</scope>
    <source>
        <strain evidence="1 2">KD52</strain>
    </source>
</reference>
<accession>A0A098S6S3</accession>
<dbReference type="AlphaFoldDB" id="A0A098S6S3"/>
<proteinExistence type="predicted"/>
<dbReference type="Proteomes" id="UP000029736">
    <property type="component" value="Unassembled WGS sequence"/>
</dbReference>
<evidence type="ECO:0000313" key="1">
    <source>
        <dbReference type="EMBL" id="KGE87318.1"/>
    </source>
</evidence>
<evidence type="ECO:0000313" key="2">
    <source>
        <dbReference type="Proteomes" id="UP000029736"/>
    </source>
</evidence>
<keyword evidence="2" id="KW-1185">Reference proteome</keyword>
<organism evidence="1 2">
    <name type="scientific">Phaeodactylibacter xiamenensis</name>
    <dbReference type="NCBI Taxonomy" id="1524460"/>
    <lineage>
        <taxon>Bacteria</taxon>
        <taxon>Pseudomonadati</taxon>
        <taxon>Bacteroidota</taxon>
        <taxon>Saprospiria</taxon>
        <taxon>Saprospirales</taxon>
        <taxon>Haliscomenobacteraceae</taxon>
        <taxon>Phaeodactylibacter</taxon>
    </lineage>
</organism>
<gene>
    <name evidence="1" type="ORF">IX84_16970</name>
</gene>